<evidence type="ECO:0000313" key="2">
    <source>
        <dbReference type="Proteomes" id="UP001162483"/>
    </source>
</evidence>
<keyword evidence="2" id="KW-1185">Reference proteome</keyword>
<sequence>LVVCKFSVQASPRLNSVSLYLNGPDTIFIKTHPSRYSFRSVMACKISMSLHTEFALLGAWRYKVHVVLCC</sequence>
<protein>
    <submittedName>
        <fullName evidence="1">Uncharacterized protein</fullName>
    </submittedName>
</protein>
<organism evidence="1 2">
    <name type="scientific">Staurois parvus</name>
    <dbReference type="NCBI Taxonomy" id="386267"/>
    <lineage>
        <taxon>Eukaryota</taxon>
        <taxon>Metazoa</taxon>
        <taxon>Chordata</taxon>
        <taxon>Craniata</taxon>
        <taxon>Vertebrata</taxon>
        <taxon>Euteleostomi</taxon>
        <taxon>Amphibia</taxon>
        <taxon>Batrachia</taxon>
        <taxon>Anura</taxon>
        <taxon>Neobatrachia</taxon>
        <taxon>Ranoidea</taxon>
        <taxon>Ranidae</taxon>
        <taxon>Staurois</taxon>
    </lineage>
</organism>
<name>A0ABN9F9U5_9NEOB</name>
<accession>A0ABN9F9U5</accession>
<feature type="non-terminal residue" evidence="1">
    <location>
        <position position="1"/>
    </location>
</feature>
<reference evidence="1" key="1">
    <citation type="submission" date="2023-05" db="EMBL/GenBank/DDBJ databases">
        <authorList>
            <person name="Stuckert A."/>
        </authorList>
    </citation>
    <scope>NUCLEOTIDE SEQUENCE</scope>
</reference>
<evidence type="ECO:0000313" key="1">
    <source>
        <dbReference type="EMBL" id="CAI9593788.1"/>
    </source>
</evidence>
<gene>
    <name evidence="1" type="ORF">SPARVUS_LOCUS11621450</name>
</gene>
<comment type="caution">
    <text evidence="1">The sequence shown here is derived from an EMBL/GenBank/DDBJ whole genome shotgun (WGS) entry which is preliminary data.</text>
</comment>
<dbReference type="EMBL" id="CATNWA010016582">
    <property type="protein sequence ID" value="CAI9593788.1"/>
    <property type="molecule type" value="Genomic_DNA"/>
</dbReference>
<dbReference type="Proteomes" id="UP001162483">
    <property type="component" value="Unassembled WGS sequence"/>
</dbReference>
<proteinExistence type="predicted"/>